<dbReference type="InterPro" id="IPR011009">
    <property type="entry name" value="Kinase-like_dom_sf"/>
</dbReference>
<dbReference type="FunFam" id="1.10.510.10:FF:000699">
    <property type="entry name" value="Probable serine/threonine-protein kinase iksA"/>
    <property type="match status" value="1"/>
</dbReference>
<dbReference type="PANTHER" id="PTHR11042:SF138">
    <property type="entry name" value="SERINE_THREONINE-PROTEIN KINASE IKS1-RELATED"/>
    <property type="match status" value="1"/>
</dbReference>
<evidence type="ECO:0000256" key="5">
    <source>
        <dbReference type="ARBA" id="ARBA00022777"/>
    </source>
</evidence>
<organism evidence="13 14">
    <name type="scientific">Ascobolus immersus RN42</name>
    <dbReference type="NCBI Taxonomy" id="1160509"/>
    <lineage>
        <taxon>Eukaryota</taxon>
        <taxon>Fungi</taxon>
        <taxon>Dikarya</taxon>
        <taxon>Ascomycota</taxon>
        <taxon>Pezizomycotina</taxon>
        <taxon>Pezizomycetes</taxon>
        <taxon>Pezizales</taxon>
        <taxon>Ascobolaceae</taxon>
        <taxon>Ascobolus</taxon>
    </lineage>
</organism>
<feature type="compositionally biased region" description="Polar residues" evidence="11">
    <location>
        <begin position="149"/>
        <end position="162"/>
    </location>
</feature>
<dbReference type="AlphaFoldDB" id="A0A3N4ID24"/>
<evidence type="ECO:0000256" key="9">
    <source>
        <dbReference type="ARBA" id="ARBA00048679"/>
    </source>
</evidence>
<dbReference type="GO" id="GO:0005634">
    <property type="term" value="C:nucleus"/>
    <property type="evidence" value="ECO:0007669"/>
    <property type="project" value="TreeGrafter"/>
</dbReference>
<keyword evidence="3" id="KW-0808">Transferase</keyword>
<feature type="binding site" evidence="10">
    <location>
        <position position="207"/>
    </location>
    <ligand>
        <name>ATP</name>
        <dbReference type="ChEBI" id="CHEBI:30616"/>
    </ligand>
</feature>
<dbReference type="InterPro" id="IPR050339">
    <property type="entry name" value="CC_SR_Kinase"/>
</dbReference>
<dbReference type="InterPro" id="IPR000719">
    <property type="entry name" value="Prot_kinase_dom"/>
</dbReference>
<gene>
    <name evidence="13" type="ORF">BJ508DRAFT_324465</name>
</gene>
<dbReference type="GO" id="GO:0004674">
    <property type="term" value="F:protein serine/threonine kinase activity"/>
    <property type="evidence" value="ECO:0007669"/>
    <property type="project" value="UniProtKB-KW"/>
</dbReference>
<evidence type="ECO:0000256" key="3">
    <source>
        <dbReference type="ARBA" id="ARBA00022679"/>
    </source>
</evidence>
<reference evidence="13 14" key="1">
    <citation type="journal article" date="2018" name="Nat. Ecol. Evol.">
        <title>Pezizomycetes genomes reveal the molecular basis of ectomycorrhizal truffle lifestyle.</title>
        <authorList>
            <person name="Murat C."/>
            <person name="Payen T."/>
            <person name="Noel B."/>
            <person name="Kuo A."/>
            <person name="Morin E."/>
            <person name="Chen J."/>
            <person name="Kohler A."/>
            <person name="Krizsan K."/>
            <person name="Balestrini R."/>
            <person name="Da Silva C."/>
            <person name="Montanini B."/>
            <person name="Hainaut M."/>
            <person name="Levati E."/>
            <person name="Barry K.W."/>
            <person name="Belfiori B."/>
            <person name="Cichocki N."/>
            <person name="Clum A."/>
            <person name="Dockter R.B."/>
            <person name="Fauchery L."/>
            <person name="Guy J."/>
            <person name="Iotti M."/>
            <person name="Le Tacon F."/>
            <person name="Lindquist E.A."/>
            <person name="Lipzen A."/>
            <person name="Malagnac F."/>
            <person name="Mello A."/>
            <person name="Molinier V."/>
            <person name="Miyauchi S."/>
            <person name="Poulain J."/>
            <person name="Riccioni C."/>
            <person name="Rubini A."/>
            <person name="Sitrit Y."/>
            <person name="Splivallo R."/>
            <person name="Traeger S."/>
            <person name="Wang M."/>
            <person name="Zifcakova L."/>
            <person name="Wipf D."/>
            <person name="Zambonelli A."/>
            <person name="Paolocci F."/>
            <person name="Nowrousian M."/>
            <person name="Ottonello S."/>
            <person name="Baldrian P."/>
            <person name="Spatafora J.W."/>
            <person name="Henrissat B."/>
            <person name="Nagy L.G."/>
            <person name="Aury J.M."/>
            <person name="Wincker P."/>
            <person name="Grigoriev I.V."/>
            <person name="Bonfante P."/>
            <person name="Martin F.M."/>
        </authorList>
    </citation>
    <scope>NUCLEOTIDE SEQUENCE [LARGE SCALE GENOMIC DNA]</scope>
    <source>
        <strain evidence="13 14">RN42</strain>
    </source>
</reference>
<dbReference type="SMART" id="SM00220">
    <property type="entry name" value="S_TKc"/>
    <property type="match status" value="1"/>
</dbReference>
<comment type="catalytic activity">
    <reaction evidence="9">
        <text>L-seryl-[protein] + ATP = O-phospho-L-seryl-[protein] + ADP + H(+)</text>
        <dbReference type="Rhea" id="RHEA:17989"/>
        <dbReference type="Rhea" id="RHEA-COMP:9863"/>
        <dbReference type="Rhea" id="RHEA-COMP:11604"/>
        <dbReference type="ChEBI" id="CHEBI:15378"/>
        <dbReference type="ChEBI" id="CHEBI:29999"/>
        <dbReference type="ChEBI" id="CHEBI:30616"/>
        <dbReference type="ChEBI" id="CHEBI:83421"/>
        <dbReference type="ChEBI" id="CHEBI:456216"/>
        <dbReference type="EC" id="2.7.11.1"/>
    </reaction>
</comment>
<dbReference type="PROSITE" id="PS50011">
    <property type="entry name" value="PROTEIN_KINASE_DOM"/>
    <property type="match status" value="1"/>
</dbReference>
<proteinExistence type="inferred from homology"/>
<comment type="catalytic activity">
    <reaction evidence="8">
        <text>L-threonyl-[protein] + ATP = O-phospho-L-threonyl-[protein] + ADP + H(+)</text>
        <dbReference type="Rhea" id="RHEA:46608"/>
        <dbReference type="Rhea" id="RHEA-COMP:11060"/>
        <dbReference type="Rhea" id="RHEA-COMP:11605"/>
        <dbReference type="ChEBI" id="CHEBI:15378"/>
        <dbReference type="ChEBI" id="CHEBI:30013"/>
        <dbReference type="ChEBI" id="CHEBI:30616"/>
        <dbReference type="ChEBI" id="CHEBI:61977"/>
        <dbReference type="ChEBI" id="CHEBI:456216"/>
        <dbReference type="EC" id="2.7.11.1"/>
    </reaction>
</comment>
<dbReference type="EC" id="2.7.11.1" evidence="1"/>
<comment type="similarity">
    <text evidence="7">Belongs to the protein kinase superfamily. Ser/Thr protein kinase family. GCN2 subfamily.</text>
</comment>
<sequence length="566" mass="64418">MSLIPYSPREDGSEENIVFRHQRTLVLYDPHKQQLALRDAPDFEPPPVESNNCPYCQRPLRDPSRRSSTHVNNGLPEAGGHVRGEEHGQDEPGFVAPEYFRMLQATLPPPVVINPGRPDSPTKLRRLQQARVDEIEDSPTTDFAELSTPEDSNTSTPRTKISSDAFSPNYFERFFQVERELGRGGNGVVFLVRHELDGVSLGKFACKRVPVGNNHAWLEKVLNEVQLLQQLSHTNLVSYRHVWLEDMVIHKFGPSVPCAFILQQYCNAGDLHNYVLGPEAKMTKEQMKERIRRKSRGQPEPVHLGRRMLEFDEIISFFRDIASGINHLHSKGFIHRDLKPQNCLMNESGVPGSFPKVLVSDFGEVQMETAQRKSTGATGTISYCAPEVLQRVGPNGEYANFTTKSDVFSLGMILYFMCFGRLPYRHSNEEHEELIDIDSLRNEISVWRGLDSREKLRADLPEQLYRSLNKLLSPNPDARPSAEEILRQLEGMGLTEDTLTSHPIDKPVEWSGRYLFPHWLFQDLTDIRTFTSTGIFPGKEKPVTAPGIFQYHRVTIDETKADTFAR</sequence>
<evidence type="ECO:0000256" key="1">
    <source>
        <dbReference type="ARBA" id="ARBA00012513"/>
    </source>
</evidence>
<evidence type="ECO:0000259" key="12">
    <source>
        <dbReference type="PROSITE" id="PS50011"/>
    </source>
</evidence>
<dbReference type="EMBL" id="ML119664">
    <property type="protein sequence ID" value="RPA83426.1"/>
    <property type="molecule type" value="Genomic_DNA"/>
</dbReference>
<feature type="region of interest" description="Disordered" evidence="11">
    <location>
        <begin position="59"/>
        <end position="93"/>
    </location>
</feature>
<protein>
    <recommendedName>
        <fullName evidence="1">non-specific serine/threonine protein kinase</fullName>
        <ecNumber evidence="1">2.7.11.1</ecNumber>
    </recommendedName>
</protein>
<feature type="domain" description="Protein kinase" evidence="12">
    <location>
        <begin position="175"/>
        <end position="505"/>
    </location>
</feature>
<dbReference type="GO" id="GO:0005737">
    <property type="term" value="C:cytoplasm"/>
    <property type="evidence" value="ECO:0007669"/>
    <property type="project" value="TreeGrafter"/>
</dbReference>
<dbReference type="FunFam" id="3.30.200.20:FF:000306">
    <property type="entry name" value="IKS protein kinase"/>
    <property type="match status" value="1"/>
</dbReference>
<evidence type="ECO:0000256" key="7">
    <source>
        <dbReference type="ARBA" id="ARBA00037982"/>
    </source>
</evidence>
<dbReference type="SUPFAM" id="SSF56112">
    <property type="entry name" value="Protein kinase-like (PK-like)"/>
    <property type="match status" value="1"/>
</dbReference>
<keyword evidence="5 13" id="KW-0418">Kinase</keyword>
<dbReference type="InterPro" id="IPR008271">
    <property type="entry name" value="Ser/Thr_kinase_AS"/>
</dbReference>
<dbReference type="GO" id="GO:0005524">
    <property type="term" value="F:ATP binding"/>
    <property type="evidence" value="ECO:0007669"/>
    <property type="project" value="UniProtKB-UniRule"/>
</dbReference>
<dbReference type="Pfam" id="PF00069">
    <property type="entry name" value="Pkinase"/>
    <property type="match status" value="1"/>
</dbReference>
<evidence type="ECO:0000256" key="11">
    <source>
        <dbReference type="SAM" id="MobiDB-lite"/>
    </source>
</evidence>
<evidence type="ECO:0000256" key="6">
    <source>
        <dbReference type="ARBA" id="ARBA00022840"/>
    </source>
</evidence>
<evidence type="ECO:0000256" key="2">
    <source>
        <dbReference type="ARBA" id="ARBA00022527"/>
    </source>
</evidence>
<dbReference type="PANTHER" id="PTHR11042">
    <property type="entry name" value="EUKARYOTIC TRANSLATION INITIATION FACTOR 2-ALPHA KINASE EIF2-ALPHA KINASE -RELATED"/>
    <property type="match status" value="1"/>
</dbReference>
<evidence type="ECO:0000313" key="13">
    <source>
        <dbReference type="EMBL" id="RPA83426.1"/>
    </source>
</evidence>
<evidence type="ECO:0000313" key="14">
    <source>
        <dbReference type="Proteomes" id="UP000275078"/>
    </source>
</evidence>
<feature type="compositionally biased region" description="Basic and acidic residues" evidence="11">
    <location>
        <begin position="80"/>
        <end position="90"/>
    </location>
</feature>
<feature type="region of interest" description="Disordered" evidence="11">
    <location>
        <begin position="132"/>
        <end position="162"/>
    </location>
</feature>
<dbReference type="Proteomes" id="UP000275078">
    <property type="component" value="Unassembled WGS sequence"/>
</dbReference>
<dbReference type="PROSITE" id="PS00108">
    <property type="entry name" value="PROTEIN_KINASE_ST"/>
    <property type="match status" value="1"/>
</dbReference>
<accession>A0A3N4ID24</accession>
<dbReference type="Gene3D" id="3.30.200.20">
    <property type="entry name" value="Phosphorylase Kinase, domain 1"/>
    <property type="match status" value="1"/>
</dbReference>
<name>A0A3N4ID24_ASCIM</name>
<keyword evidence="4 10" id="KW-0547">Nucleotide-binding</keyword>
<keyword evidence="2" id="KW-0723">Serine/threonine-protein kinase</keyword>
<dbReference type="InterPro" id="IPR017441">
    <property type="entry name" value="Protein_kinase_ATP_BS"/>
</dbReference>
<keyword evidence="14" id="KW-1185">Reference proteome</keyword>
<dbReference type="Gene3D" id="1.10.510.10">
    <property type="entry name" value="Transferase(Phosphotransferase) domain 1"/>
    <property type="match status" value="1"/>
</dbReference>
<evidence type="ECO:0000256" key="4">
    <source>
        <dbReference type="ARBA" id="ARBA00022741"/>
    </source>
</evidence>
<evidence type="ECO:0000256" key="8">
    <source>
        <dbReference type="ARBA" id="ARBA00047899"/>
    </source>
</evidence>
<dbReference type="OrthoDB" id="1405469at2759"/>
<keyword evidence="6 10" id="KW-0067">ATP-binding</keyword>
<dbReference type="PROSITE" id="PS00107">
    <property type="entry name" value="PROTEIN_KINASE_ATP"/>
    <property type="match status" value="1"/>
</dbReference>
<dbReference type="STRING" id="1160509.A0A3N4ID24"/>
<evidence type="ECO:0000256" key="10">
    <source>
        <dbReference type="PROSITE-ProRule" id="PRU10141"/>
    </source>
</evidence>
<dbReference type="CDD" id="cd14014">
    <property type="entry name" value="STKc_PknB_like"/>
    <property type="match status" value="1"/>
</dbReference>